<organism evidence="1 2">
    <name type="scientific">Pseudomonas nitroreducens</name>
    <dbReference type="NCBI Taxonomy" id="46680"/>
    <lineage>
        <taxon>Bacteria</taxon>
        <taxon>Pseudomonadati</taxon>
        <taxon>Pseudomonadota</taxon>
        <taxon>Gammaproteobacteria</taxon>
        <taxon>Pseudomonadales</taxon>
        <taxon>Pseudomonadaceae</taxon>
        <taxon>Pseudomonas</taxon>
    </lineage>
</organism>
<name>A0A7W7P3J6_PSENT</name>
<dbReference type="EMBL" id="JACHLI010000018">
    <property type="protein sequence ID" value="MBB4865312.1"/>
    <property type="molecule type" value="Genomic_DNA"/>
</dbReference>
<evidence type="ECO:0008006" key="3">
    <source>
        <dbReference type="Google" id="ProtNLM"/>
    </source>
</evidence>
<comment type="caution">
    <text evidence="1">The sequence shown here is derived from an EMBL/GenBank/DDBJ whole genome shotgun (WGS) entry which is preliminary data.</text>
</comment>
<sequence length="147" mass="15938">MFEIVEAGKGFYLASRASIPERSAQWRHLRDEKGWNIISTWIDEAGAGETACFGELWSRIKGEISGASCLLLYVEPDDFPLKGALVEVGLAMGEGIPIYVAAPGITLEGLTMRPLGSWVIHPTVTVFQSLDDALEAAAKHPGVRKVI</sequence>
<protein>
    <recommendedName>
        <fullName evidence="3">Nucleoside 2-deoxyribosyltransferase</fullName>
    </recommendedName>
</protein>
<dbReference type="RefSeq" id="WP_184592654.1">
    <property type="nucleotide sequence ID" value="NZ_JACHLI010000018.1"/>
</dbReference>
<evidence type="ECO:0000313" key="2">
    <source>
        <dbReference type="Proteomes" id="UP000566995"/>
    </source>
</evidence>
<dbReference type="AlphaFoldDB" id="A0A7W7P3J6"/>
<evidence type="ECO:0000313" key="1">
    <source>
        <dbReference type="EMBL" id="MBB4865312.1"/>
    </source>
</evidence>
<proteinExistence type="predicted"/>
<dbReference type="Proteomes" id="UP000566995">
    <property type="component" value="Unassembled WGS sequence"/>
</dbReference>
<accession>A0A7W7P3J6</accession>
<gene>
    <name evidence="1" type="ORF">HNP46_004193</name>
</gene>
<reference evidence="1 2" key="1">
    <citation type="submission" date="2020-08" db="EMBL/GenBank/DDBJ databases">
        <title>Functional genomics of gut bacteria from endangered species of beetles.</title>
        <authorList>
            <person name="Carlos-Shanley C."/>
        </authorList>
    </citation>
    <scope>NUCLEOTIDE SEQUENCE [LARGE SCALE GENOMIC DNA]</scope>
    <source>
        <strain evidence="1 2">S00179</strain>
    </source>
</reference>